<evidence type="ECO:0000313" key="2">
    <source>
        <dbReference type="Proteomes" id="UP000546007"/>
    </source>
</evidence>
<keyword evidence="2" id="KW-1185">Reference proteome</keyword>
<comment type="caution">
    <text evidence="1">The sequence shown here is derived from an EMBL/GenBank/DDBJ whole genome shotgun (WGS) entry which is preliminary data.</text>
</comment>
<protein>
    <submittedName>
        <fullName evidence="1">Uncharacterized protein</fullName>
    </submittedName>
</protein>
<evidence type="ECO:0000313" key="1">
    <source>
        <dbReference type="EMBL" id="MBB4026306.1"/>
    </source>
</evidence>
<sequence>MFTKTIITSILDSIQKFSDRNAFCIDNIFYTYKQFAENISKIRIAVKNIPFF</sequence>
<reference evidence="1 2" key="1">
    <citation type="submission" date="2020-08" db="EMBL/GenBank/DDBJ databases">
        <title>Genomic Encyclopedia of Type Strains, Phase IV (KMG-IV): sequencing the most valuable type-strain genomes for metagenomic binning, comparative biology and taxonomic classification.</title>
        <authorList>
            <person name="Goeker M."/>
        </authorList>
    </citation>
    <scope>NUCLEOTIDE SEQUENCE [LARGE SCALE GENOMIC DNA]</scope>
    <source>
        <strain evidence="1 2">DSM 105721</strain>
    </source>
</reference>
<gene>
    <name evidence="1" type="ORF">GGR14_002100</name>
</gene>
<dbReference type="Proteomes" id="UP000546007">
    <property type="component" value="Unassembled WGS sequence"/>
</dbReference>
<proteinExistence type="predicted"/>
<dbReference type="AlphaFoldDB" id="A0A7W6HWK4"/>
<organism evidence="1 2">
    <name type="scientific">Butyricimonas faecihominis</name>
    <dbReference type="NCBI Taxonomy" id="1472416"/>
    <lineage>
        <taxon>Bacteria</taxon>
        <taxon>Pseudomonadati</taxon>
        <taxon>Bacteroidota</taxon>
        <taxon>Bacteroidia</taxon>
        <taxon>Bacteroidales</taxon>
        <taxon>Odoribacteraceae</taxon>
        <taxon>Butyricimonas</taxon>
    </lineage>
</organism>
<name>A0A7W6HWK4_9BACT</name>
<accession>A0A7W6HWK4</accession>
<dbReference type="EMBL" id="JACIES010000005">
    <property type="protein sequence ID" value="MBB4026306.1"/>
    <property type="molecule type" value="Genomic_DNA"/>
</dbReference>